<protein>
    <submittedName>
        <fullName evidence="1">Uncharacterized protein</fullName>
    </submittedName>
</protein>
<evidence type="ECO:0000313" key="2">
    <source>
        <dbReference type="Proteomes" id="UP000729913"/>
    </source>
</evidence>
<sequence length="80" mass="8931">MLPTNVMSFMKKMVTTQPESNVETVTPEDTGTTFSKLRQLMTVTGNVFPLSVILFDPTELHFKMYPSSSIRGEGKTEQDG</sequence>
<accession>A0A8J5R1I7</accession>
<dbReference type="EMBL" id="JAAOIC020000067">
    <property type="protein sequence ID" value="KAG8034859.1"/>
    <property type="molecule type" value="Genomic_DNA"/>
</dbReference>
<dbReference type="Proteomes" id="UP000729913">
    <property type="component" value="Unassembled WGS sequence"/>
</dbReference>
<dbReference type="AlphaFoldDB" id="A0A8J5R1I7"/>
<organism evidence="1 2">
    <name type="scientific">Cotesia typhae</name>
    <dbReference type="NCBI Taxonomy" id="2053667"/>
    <lineage>
        <taxon>Eukaryota</taxon>
        <taxon>Metazoa</taxon>
        <taxon>Ecdysozoa</taxon>
        <taxon>Arthropoda</taxon>
        <taxon>Hexapoda</taxon>
        <taxon>Insecta</taxon>
        <taxon>Pterygota</taxon>
        <taxon>Neoptera</taxon>
        <taxon>Endopterygota</taxon>
        <taxon>Hymenoptera</taxon>
        <taxon>Apocrita</taxon>
        <taxon>Ichneumonoidea</taxon>
        <taxon>Braconidae</taxon>
        <taxon>Microgastrinae</taxon>
        <taxon>Cotesia</taxon>
    </lineage>
</organism>
<proteinExistence type="predicted"/>
<gene>
    <name evidence="1" type="ORF">G9C98_007935</name>
</gene>
<keyword evidence="2" id="KW-1185">Reference proteome</keyword>
<reference evidence="1" key="1">
    <citation type="submission" date="2020-03" db="EMBL/GenBank/DDBJ databases">
        <authorList>
            <person name="Chebbi M.A."/>
            <person name="Drezen J.M."/>
        </authorList>
    </citation>
    <scope>NUCLEOTIDE SEQUENCE</scope>
    <source>
        <tissue evidence="1">Whole body</tissue>
    </source>
</reference>
<comment type="caution">
    <text evidence="1">The sequence shown here is derived from an EMBL/GenBank/DDBJ whole genome shotgun (WGS) entry which is preliminary data.</text>
</comment>
<dbReference type="OrthoDB" id="7699361at2759"/>
<name>A0A8J5R1I7_9HYME</name>
<reference evidence="1" key="2">
    <citation type="submission" date="2021-04" db="EMBL/GenBank/DDBJ databases">
        <title>Genome-wide patterns of bracovirus chromosomal integration into multiple host tissues during parasitism.</title>
        <authorList>
            <person name="Chebbi M.A.C."/>
        </authorList>
    </citation>
    <scope>NUCLEOTIDE SEQUENCE</scope>
    <source>
        <tissue evidence="1">Whole body</tissue>
    </source>
</reference>
<evidence type="ECO:0000313" key="1">
    <source>
        <dbReference type="EMBL" id="KAG8034859.1"/>
    </source>
</evidence>